<reference evidence="1 2" key="1">
    <citation type="journal article" date="2022" name="Nat. Ecol. Evol.">
        <title>A masculinizing supergene underlies an exaggerated male reproductive morph in a spider.</title>
        <authorList>
            <person name="Hendrickx F."/>
            <person name="De Corte Z."/>
            <person name="Sonet G."/>
            <person name="Van Belleghem S.M."/>
            <person name="Kostlbacher S."/>
            <person name="Vangestel C."/>
        </authorList>
    </citation>
    <scope>NUCLEOTIDE SEQUENCE [LARGE SCALE GENOMIC DNA]</scope>
    <source>
        <strain evidence="1">W744_W776</strain>
    </source>
</reference>
<dbReference type="EMBL" id="JAFNEN010000050">
    <property type="protein sequence ID" value="KAG8197789.1"/>
    <property type="molecule type" value="Genomic_DNA"/>
</dbReference>
<name>A0AAV6VMB5_9ARAC</name>
<evidence type="ECO:0000313" key="2">
    <source>
        <dbReference type="Proteomes" id="UP000827092"/>
    </source>
</evidence>
<keyword evidence="2" id="KW-1185">Reference proteome</keyword>
<evidence type="ECO:0000313" key="1">
    <source>
        <dbReference type="EMBL" id="KAG8197789.1"/>
    </source>
</evidence>
<dbReference type="AlphaFoldDB" id="A0AAV6VMB5"/>
<accession>A0AAV6VMB5</accession>
<dbReference type="Proteomes" id="UP000827092">
    <property type="component" value="Unassembled WGS sequence"/>
</dbReference>
<organism evidence="1 2">
    <name type="scientific">Oedothorax gibbosus</name>
    <dbReference type="NCBI Taxonomy" id="931172"/>
    <lineage>
        <taxon>Eukaryota</taxon>
        <taxon>Metazoa</taxon>
        <taxon>Ecdysozoa</taxon>
        <taxon>Arthropoda</taxon>
        <taxon>Chelicerata</taxon>
        <taxon>Arachnida</taxon>
        <taxon>Araneae</taxon>
        <taxon>Araneomorphae</taxon>
        <taxon>Entelegynae</taxon>
        <taxon>Araneoidea</taxon>
        <taxon>Linyphiidae</taxon>
        <taxon>Erigoninae</taxon>
        <taxon>Oedothorax</taxon>
    </lineage>
</organism>
<protein>
    <submittedName>
        <fullName evidence="1">Uncharacterized protein</fullName>
    </submittedName>
</protein>
<gene>
    <name evidence="1" type="ORF">JTE90_006489</name>
</gene>
<proteinExistence type="predicted"/>
<comment type="caution">
    <text evidence="1">The sequence shown here is derived from an EMBL/GenBank/DDBJ whole genome shotgun (WGS) entry which is preliminary data.</text>
</comment>
<sequence>MMDTLDLEDDRSYINDLQRSKLAFNLLDSPYLEGANPYQSTAIAVKKESWLRRFFDACSCYRKSKVKEEEKSEAYISFNPNFNPCPSIGSTDGPKKRKTDMFKEEKSDLNFFKDIFY</sequence>